<name>A0A2I7N6F4_9NEIS</name>
<dbReference type="EMBL" id="CP024847">
    <property type="protein sequence ID" value="AUR52021.1"/>
    <property type="molecule type" value="Genomic_DNA"/>
</dbReference>
<sequence>MSKYEHKADLSRIEVCKNLTGFLRTIQLTLKSGYRYYTSGHISRDKVINVINKFDRYYDICESSMDRTRRHKLNQPTVMLKLFFPQSGSDNDIFSFILLARPGINESIDHPFFFREKYSDAFDRKHRINVNGYEFVRVNKEQYKFDSNEKSVKVPGVVGAWTIGLSDKYIRDTQKEYDESLVKNNWFNVNAIRCSLTKSLPFHKVRKDYYYMRKFFNERFDEVVKSQGLNKGYVNLYVMPKQLGYMTAVKIYRLPLSEILSKESILKKVV</sequence>
<keyword evidence="2" id="KW-1185">Reference proteome</keyword>
<dbReference type="RefSeq" id="WP_102951317.1">
    <property type="nucleotide sequence ID" value="NZ_CP024847.1"/>
</dbReference>
<evidence type="ECO:0000313" key="2">
    <source>
        <dbReference type="Proteomes" id="UP000236655"/>
    </source>
</evidence>
<reference evidence="2" key="1">
    <citation type="submission" date="2017-11" db="EMBL/GenBank/DDBJ databases">
        <authorList>
            <person name="Chan K.G."/>
            <person name="Lee L.S."/>
        </authorList>
    </citation>
    <scope>NUCLEOTIDE SEQUENCE [LARGE SCALE GENOMIC DNA]</scope>
    <source>
        <strain evidence="2">DSM 100970</strain>
    </source>
</reference>
<organism evidence="1 2">
    <name type="scientific">Aquella oligotrophica</name>
    <dbReference type="NCBI Taxonomy" id="2067065"/>
    <lineage>
        <taxon>Bacteria</taxon>
        <taxon>Pseudomonadati</taxon>
        <taxon>Pseudomonadota</taxon>
        <taxon>Betaproteobacteria</taxon>
        <taxon>Neisseriales</taxon>
        <taxon>Neisseriaceae</taxon>
        <taxon>Aquella</taxon>
    </lineage>
</organism>
<gene>
    <name evidence="1" type="ORF">CUN60_06815</name>
</gene>
<dbReference type="OrthoDB" id="8586582at2"/>
<evidence type="ECO:0000313" key="1">
    <source>
        <dbReference type="EMBL" id="AUR52021.1"/>
    </source>
</evidence>
<dbReference type="Proteomes" id="UP000236655">
    <property type="component" value="Chromosome"/>
</dbReference>
<accession>A0A2I7N6F4</accession>
<dbReference type="KEGG" id="nba:CUN60_06815"/>
<protein>
    <submittedName>
        <fullName evidence="1">Uncharacterized protein</fullName>
    </submittedName>
</protein>
<proteinExistence type="predicted"/>
<dbReference type="AlphaFoldDB" id="A0A2I7N6F4"/>